<dbReference type="GO" id="GO:0003677">
    <property type="term" value="F:DNA binding"/>
    <property type="evidence" value="ECO:0007669"/>
    <property type="project" value="UniProtKB-KW"/>
</dbReference>
<keyword evidence="6" id="KW-1185">Reference proteome</keyword>
<sequence>MTDFPGRLMSLLEDEDVQRCMHWLPSGRAFEISNPELFISTVLRIHFNSVQFESFVVRLGSKYIWSRQKAPRIMYRHRLQDNSSPLLICNFAEWGFRRLGEKVNKRYLSYTFGSPLFRRDKPHLCNSMTLVKKIKPSRDKKLLIHMFDATKEPTAVPSVGLKKAPVFNHTAMSSWEYHSCLSSAHPREQYASFSLQQSLRNSTCQMLPLQSLHGCITFNANSHRERVSKSKQENDQNAAAAAVALINLANNEWSETKPVYDCTNKGPPNTTSHTL</sequence>
<gene>
    <name evidence="5" type="ORF">HJC23_004064</name>
</gene>
<dbReference type="InterPro" id="IPR036390">
    <property type="entry name" value="WH_DNA-bd_sf"/>
</dbReference>
<dbReference type="Pfam" id="PF00447">
    <property type="entry name" value="HSF_DNA-bind"/>
    <property type="match status" value="1"/>
</dbReference>
<evidence type="ECO:0000313" key="6">
    <source>
        <dbReference type="Proteomes" id="UP001516023"/>
    </source>
</evidence>
<evidence type="ECO:0000256" key="1">
    <source>
        <dbReference type="ARBA" id="ARBA00004123"/>
    </source>
</evidence>
<dbReference type="GO" id="GO:0005634">
    <property type="term" value="C:nucleus"/>
    <property type="evidence" value="ECO:0007669"/>
    <property type="project" value="UniProtKB-SubCell"/>
</dbReference>
<evidence type="ECO:0000259" key="4">
    <source>
        <dbReference type="Pfam" id="PF00447"/>
    </source>
</evidence>
<dbReference type="Proteomes" id="UP001516023">
    <property type="component" value="Unassembled WGS sequence"/>
</dbReference>
<keyword evidence="2" id="KW-0238">DNA-binding</keyword>
<evidence type="ECO:0000313" key="5">
    <source>
        <dbReference type="EMBL" id="KAL3787993.1"/>
    </source>
</evidence>
<evidence type="ECO:0000256" key="3">
    <source>
        <dbReference type="ARBA" id="ARBA00023242"/>
    </source>
</evidence>
<accession>A0ABD3PIZ4</accession>
<dbReference type="EMBL" id="JABMIG020000164">
    <property type="protein sequence ID" value="KAL3787993.1"/>
    <property type="molecule type" value="Genomic_DNA"/>
</dbReference>
<dbReference type="AlphaFoldDB" id="A0ABD3PIZ4"/>
<comment type="subcellular location">
    <subcellularLocation>
        <location evidence="1">Nucleus</location>
    </subcellularLocation>
</comment>
<feature type="domain" description="HSF-type DNA-binding" evidence="4">
    <location>
        <begin position="4"/>
        <end position="128"/>
    </location>
</feature>
<name>A0ABD3PIZ4_9STRA</name>
<dbReference type="InterPro" id="IPR036388">
    <property type="entry name" value="WH-like_DNA-bd_sf"/>
</dbReference>
<organism evidence="5 6">
    <name type="scientific">Cyclotella cryptica</name>
    <dbReference type="NCBI Taxonomy" id="29204"/>
    <lineage>
        <taxon>Eukaryota</taxon>
        <taxon>Sar</taxon>
        <taxon>Stramenopiles</taxon>
        <taxon>Ochrophyta</taxon>
        <taxon>Bacillariophyta</taxon>
        <taxon>Coscinodiscophyceae</taxon>
        <taxon>Thalassiosirophycidae</taxon>
        <taxon>Stephanodiscales</taxon>
        <taxon>Stephanodiscaceae</taxon>
        <taxon>Cyclotella</taxon>
    </lineage>
</organism>
<keyword evidence="3" id="KW-0539">Nucleus</keyword>
<dbReference type="Gene3D" id="1.10.10.10">
    <property type="entry name" value="Winged helix-like DNA-binding domain superfamily/Winged helix DNA-binding domain"/>
    <property type="match status" value="1"/>
</dbReference>
<protein>
    <recommendedName>
        <fullName evidence="4">HSF-type DNA-binding domain-containing protein</fullName>
    </recommendedName>
</protein>
<comment type="caution">
    <text evidence="5">The sequence shown here is derived from an EMBL/GenBank/DDBJ whole genome shotgun (WGS) entry which is preliminary data.</text>
</comment>
<dbReference type="SUPFAM" id="SSF46785">
    <property type="entry name" value="Winged helix' DNA-binding domain"/>
    <property type="match status" value="1"/>
</dbReference>
<reference evidence="5 6" key="1">
    <citation type="journal article" date="2020" name="G3 (Bethesda)">
        <title>Improved Reference Genome for Cyclotella cryptica CCMP332, a Model for Cell Wall Morphogenesis, Salinity Adaptation, and Lipid Production in Diatoms (Bacillariophyta).</title>
        <authorList>
            <person name="Roberts W.R."/>
            <person name="Downey K.M."/>
            <person name="Ruck E.C."/>
            <person name="Traller J.C."/>
            <person name="Alverson A.J."/>
        </authorList>
    </citation>
    <scope>NUCLEOTIDE SEQUENCE [LARGE SCALE GENOMIC DNA]</scope>
    <source>
        <strain evidence="5 6">CCMP332</strain>
    </source>
</reference>
<proteinExistence type="predicted"/>
<evidence type="ECO:0000256" key="2">
    <source>
        <dbReference type="ARBA" id="ARBA00023125"/>
    </source>
</evidence>
<dbReference type="InterPro" id="IPR000232">
    <property type="entry name" value="HSF_DNA-bd"/>
</dbReference>